<protein>
    <submittedName>
        <fullName evidence="6">ABC transporter ATP-binding protein</fullName>
    </submittedName>
</protein>
<dbReference type="SUPFAM" id="SSF52540">
    <property type="entry name" value="P-loop containing nucleoside triphosphate hydrolases"/>
    <property type="match status" value="1"/>
</dbReference>
<comment type="caution">
    <text evidence="6">The sequence shown here is derived from an EMBL/GenBank/DDBJ whole genome shotgun (WGS) entry which is preliminary data.</text>
</comment>
<reference evidence="6" key="2">
    <citation type="submission" date="2021-04" db="EMBL/GenBank/DDBJ databases">
        <authorList>
            <person name="Gilroy R."/>
        </authorList>
    </citation>
    <scope>NUCLEOTIDE SEQUENCE</scope>
    <source>
        <strain evidence="6">CHK169-4300</strain>
    </source>
</reference>
<evidence type="ECO:0000256" key="2">
    <source>
        <dbReference type="ARBA" id="ARBA00022448"/>
    </source>
</evidence>
<keyword evidence="3" id="KW-0547">Nucleotide-binding</keyword>
<dbReference type="InterPro" id="IPR027417">
    <property type="entry name" value="P-loop_NTPase"/>
</dbReference>
<reference evidence="6" key="1">
    <citation type="journal article" date="2021" name="PeerJ">
        <title>Extensive microbial diversity within the chicken gut microbiome revealed by metagenomics and culture.</title>
        <authorList>
            <person name="Gilroy R."/>
            <person name="Ravi A."/>
            <person name="Getino M."/>
            <person name="Pursley I."/>
            <person name="Horton D.L."/>
            <person name="Alikhan N.F."/>
            <person name="Baker D."/>
            <person name="Gharbi K."/>
            <person name="Hall N."/>
            <person name="Watson M."/>
            <person name="Adriaenssens E.M."/>
            <person name="Foster-Nyarko E."/>
            <person name="Jarju S."/>
            <person name="Secka A."/>
            <person name="Antonio M."/>
            <person name="Oren A."/>
            <person name="Chaudhuri R.R."/>
            <person name="La Ragione R."/>
            <person name="Hildebrand F."/>
            <person name="Pallen M.J."/>
        </authorList>
    </citation>
    <scope>NUCLEOTIDE SEQUENCE</scope>
    <source>
        <strain evidence="6">CHK169-4300</strain>
    </source>
</reference>
<dbReference type="AlphaFoldDB" id="A0A9D2JXV0"/>
<proteinExistence type="inferred from homology"/>
<dbReference type="Gene3D" id="3.40.50.300">
    <property type="entry name" value="P-loop containing nucleotide triphosphate hydrolases"/>
    <property type="match status" value="1"/>
</dbReference>
<accession>A0A9D2JXV0</accession>
<dbReference type="PANTHER" id="PTHR42711:SF5">
    <property type="entry name" value="ABC TRANSPORTER ATP-BINDING PROTEIN NATA"/>
    <property type="match status" value="1"/>
</dbReference>
<gene>
    <name evidence="6" type="ORF">H9808_02535</name>
</gene>
<evidence type="ECO:0000256" key="3">
    <source>
        <dbReference type="ARBA" id="ARBA00022741"/>
    </source>
</evidence>
<dbReference type="Proteomes" id="UP000824106">
    <property type="component" value="Unassembled WGS sequence"/>
</dbReference>
<dbReference type="Pfam" id="PF00005">
    <property type="entry name" value="ABC_tran"/>
    <property type="match status" value="1"/>
</dbReference>
<dbReference type="PROSITE" id="PS50893">
    <property type="entry name" value="ABC_TRANSPORTER_2"/>
    <property type="match status" value="1"/>
</dbReference>
<feature type="domain" description="ABC transporter" evidence="5">
    <location>
        <begin position="5"/>
        <end position="235"/>
    </location>
</feature>
<dbReference type="SMART" id="SM00382">
    <property type="entry name" value="AAA"/>
    <property type="match status" value="1"/>
</dbReference>
<name>A0A9D2JXV0_9LACT</name>
<evidence type="ECO:0000256" key="1">
    <source>
        <dbReference type="ARBA" id="ARBA00005417"/>
    </source>
</evidence>
<evidence type="ECO:0000313" key="6">
    <source>
        <dbReference type="EMBL" id="HIZ70627.1"/>
    </source>
</evidence>
<dbReference type="GO" id="GO:0016887">
    <property type="term" value="F:ATP hydrolysis activity"/>
    <property type="evidence" value="ECO:0007669"/>
    <property type="project" value="InterPro"/>
</dbReference>
<dbReference type="InterPro" id="IPR017871">
    <property type="entry name" value="ABC_transporter-like_CS"/>
</dbReference>
<keyword evidence="2" id="KW-0813">Transport</keyword>
<dbReference type="InterPro" id="IPR003593">
    <property type="entry name" value="AAA+_ATPase"/>
</dbReference>
<dbReference type="GO" id="GO:0005524">
    <property type="term" value="F:ATP binding"/>
    <property type="evidence" value="ECO:0007669"/>
    <property type="project" value="UniProtKB-KW"/>
</dbReference>
<dbReference type="InterPro" id="IPR050763">
    <property type="entry name" value="ABC_transporter_ATP-binding"/>
</dbReference>
<keyword evidence="4 6" id="KW-0067">ATP-binding</keyword>
<organism evidence="6 7">
    <name type="scientific">Candidatus Atopostipes pullistercoris</name>
    <dbReference type="NCBI Taxonomy" id="2838467"/>
    <lineage>
        <taxon>Bacteria</taxon>
        <taxon>Bacillati</taxon>
        <taxon>Bacillota</taxon>
        <taxon>Bacilli</taxon>
        <taxon>Lactobacillales</taxon>
        <taxon>Carnobacteriaceae</taxon>
        <taxon>Atopostipes</taxon>
    </lineage>
</organism>
<sequence length="302" mass="34132">MENIIEVHDLKKNYGNIEAVKGIDFNVKMGSFFAFLGPNGAGKSTTIEMMCTFLKPSSGTIQIGQYKIGKDNEKIREMIGVVFQNNVLDDLLTVEENLRLRGGLYQKNKGILQELIQEAMEITSITDLKDRPYGELSGGQRRRADLARGLIHRPKILFLDEPTTGLDPKSRQQVWQTIKRMQKENNLTIFLTTHYMEEAAQADKIMIIDHGEIQEEGTPSKLKEKYAKNKLILTPKDQSLSEKLQADGVSFEWTGDSMTIYLESTLDAVALSGKYVKEIESYEVLKGSMDDVFLNVTGKELR</sequence>
<evidence type="ECO:0000259" key="5">
    <source>
        <dbReference type="PROSITE" id="PS50893"/>
    </source>
</evidence>
<comment type="similarity">
    <text evidence="1">Belongs to the ABC transporter superfamily.</text>
</comment>
<evidence type="ECO:0000313" key="7">
    <source>
        <dbReference type="Proteomes" id="UP000824106"/>
    </source>
</evidence>
<dbReference type="PANTHER" id="PTHR42711">
    <property type="entry name" value="ABC TRANSPORTER ATP-BINDING PROTEIN"/>
    <property type="match status" value="1"/>
</dbReference>
<dbReference type="InterPro" id="IPR003439">
    <property type="entry name" value="ABC_transporter-like_ATP-bd"/>
</dbReference>
<dbReference type="EMBL" id="DXAZ01000035">
    <property type="protein sequence ID" value="HIZ70627.1"/>
    <property type="molecule type" value="Genomic_DNA"/>
</dbReference>
<evidence type="ECO:0000256" key="4">
    <source>
        <dbReference type="ARBA" id="ARBA00022840"/>
    </source>
</evidence>
<dbReference type="PROSITE" id="PS00211">
    <property type="entry name" value="ABC_TRANSPORTER_1"/>
    <property type="match status" value="1"/>
</dbReference>